<dbReference type="AlphaFoldDB" id="A0AAD9FTA9"/>
<dbReference type="Gene3D" id="3.40.50.410">
    <property type="entry name" value="von Willebrand factor, type A domain"/>
    <property type="match status" value="1"/>
</dbReference>
<dbReference type="PANTHER" id="PTHR47763:SF1">
    <property type="entry name" value="DUF659 DOMAIN-CONTAINING PROTEIN"/>
    <property type="match status" value="1"/>
</dbReference>
<dbReference type="CDD" id="cd00198">
    <property type="entry name" value="vWFA"/>
    <property type="match status" value="1"/>
</dbReference>
<dbReference type="EMBL" id="JAODAN010000003">
    <property type="protein sequence ID" value="KAK1925744.1"/>
    <property type="molecule type" value="Genomic_DNA"/>
</dbReference>
<dbReference type="InterPro" id="IPR052969">
    <property type="entry name" value="Thr-specific_kinase-like"/>
</dbReference>
<evidence type="ECO:0000259" key="2">
    <source>
        <dbReference type="PROSITE" id="PS50234"/>
    </source>
</evidence>
<organism evidence="3 4">
    <name type="scientific">Papiliotrema laurentii</name>
    <name type="common">Cryptococcus laurentii</name>
    <dbReference type="NCBI Taxonomy" id="5418"/>
    <lineage>
        <taxon>Eukaryota</taxon>
        <taxon>Fungi</taxon>
        <taxon>Dikarya</taxon>
        <taxon>Basidiomycota</taxon>
        <taxon>Agaricomycotina</taxon>
        <taxon>Tremellomycetes</taxon>
        <taxon>Tremellales</taxon>
        <taxon>Rhynchogastremaceae</taxon>
        <taxon>Papiliotrema</taxon>
    </lineage>
</organism>
<gene>
    <name evidence="3" type="ORF">DB88DRAFT_209609</name>
</gene>
<evidence type="ECO:0000313" key="3">
    <source>
        <dbReference type="EMBL" id="KAK1925744.1"/>
    </source>
</evidence>
<comment type="caution">
    <text evidence="3">The sequence shown here is derived from an EMBL/GenBank/DDBJ whole genome shotgun (WGS) entry which is preliminary data.</text>
</comment>
<protein>
    <recommendedName>
        <fullName evidence="2">VWFA domain-containing protein</fullName>
    </recommendedName>
</protein>
<dbReference type="InterPro" id="IPR002035">
    <property type="entry name" value="VWF_A"/>
</dbReference>
<feature type="compositionally biased region" description="Polar residues" evidence="1">
    <location>
        <begin position="393"/>
        <end position="405"/>
    </location>
</feature>
<reference evidence="3" key="1">
    <citation type="submission" date="2023-02" db="EMBL/GenBank/DDBJ databases">
        <title>Identification and recombinant expression of a fungal hydrolase from Papiliotrema laurentii that hydrolyzes apple cutin and clears colloidal polyester polyurethane.</title>
        <authorList>
            <consortium name="DOE Joint Genome Institute"/>
            <person name="Roman V.A."/>
            <person name="Bojanowski C."/>
            <person name="Crable B.R."/>
            <person name="Wagner D.N."/>
            <person name="Hung C.S."/>
            <person name="Nadeau L.J."/>
            <person name="Schratz L."/>
            <person name="Haridas S."/>
            <person name="Pangilinan J."/>
            <person name="Lipzen A."/>
            <person name="Na H."/>
            <person name="Yan M."/>
            <person name="Ng V."/>
            <person name="Grigoriev I.V."/>
            <person name="Spatafora J.W."/>
            <person name="Barlow D."/>
            <person name="Biffinger J."/>
            <person name="Kelley-Loughnane N."/>
            <person name="Varaljay V.A."/>
            <person name="Crookes-Goodson W.J."/>
        </authorList>
    </citation>
    <scope>NUCLEOTIDE SEQUENCE</scope>
    <source>
        <strain evidence="3">5307AH</strain>
    </source>
</reference>
<dbReference type="SMART" id="SM00327">
    <property type="entry name" value="VWA"/>
    <property type="match status" value="1"/>
</dbReference>
<feature type="region of interest" description="Disordered" evidence="1">
    <location>
        <begin position="359"/>
        <end position="409"/>
    </location>
</feature>
<dbReference type="GO" id="GO:0004674">
    <property type="term" value="F:protein serine/threonine kinase activity"/>
    <property type="evidence" value="ECO:0007669"/>
    <property type="project" value="TreeGrafter"/>
</dbReference>
<evidence type="ECO:0000313" key="4">
    <source>
        <dbReference type="Proteomes" id="UP001182556"/>
    </source>
</evidence>
<sequence length="503" mass="54847">MDEDMFDDRSEISSTFSDYPYYRPRSPPLTPPRPEPVLGYNIKFVEGSGSRGKCIDLAFILDCTGSMQRYINSVRDHISGICDQIRGEEGLGGPDDLRVAIVNYRDHPPQDNTYVYRTNPFTSDISSVQLYLKGLVASGGGDGPEAVTAGMAATLTDLEWRRNAAKMVVLIADAPPHGIGEWGDQIKGGDPQGHDPLVIARTMAQNGITFFMVACEDTLSGYSHAVDFFQAICNLTSGVMLPLTTADLLAMTIVGSVLENMDMERLVAEIGNEVAQRVRSKGETMQSVEEVAQELHERLLLRNEQTKQMRLPEIYIESEESKKNVATWMNSQFITEATPHIVPVPGKRLTDKFRKRNQDAGFKYTPGGRLPPRPRPIGSDIPLTPDSPHDGTRNMSPERTGTMNPASPPRRVVSDFKAFGAASPPGGGATPLSVFGAPLLKTGPGGGMFGSAGLTPAINGGMRDGNVEDDDEDDDKPSWKRDAISLDQARRIATQSVFRAGRF</sequence>
<evidence type="ECO:0000256" key="1">
    <source>
        <dbReference type="SAM" id="MobiDB-lite"/>
    </source>
</evidence>
<accession>A0AAD9FTA9</accession>
<feature type="domain" description="VWFA" evidence="2">
    <location>
        <begin position="56"/>
        <end position="261"/>
    </location>
</feature>
<dbReference type="PANTHER" id="PTHR47763">
    <property type="entry name" value="ALPHA-PROTEIN KINASE VWKA"/>
    <property type="match status" value="1"/>
</dbReference>
<dbReference type="PROSITE" id="PS50234">
    <property type="entry name" value="VWFA"/>
    <property type="match status" value="1"/>
</dbReference>
<dbReference type="GO" id="GO:0005737">
    <property type="term" value="C:cytoplasm"/>
    <property type="evidence" value="ECO:0007669"/>
    <property type="project" value="TreeGrafter"/>
</dbReference>
<keyword evidence="4" id="KW-1185">Reference proteome</keyword>
<feature type="region of interest" description="Disordered" evidence="1">
    <location>
        <begin position="459"/>
        <end position="482"/>
    </location>
</feature>
<dbReference type="InterPro" id="IPR036465">
    <property type="entry name" value="vWFA_dom_sf"/>
</dbReference>
<dbReference type="Pfam" id="PF00092">
    <property type="entry name" value="VWA"/>
    <property type="match status" value="1"/>
</dbReference>
<dbReference type="SUPFAM" id="SSF53300">
    <property type="entry name" value="vWA-like"/>
    <property type="match status" value="1"/>
</dbReference>
<name>A0AAD9FTA9_PAPLA</name>
<proteinExistence type="predicted"/>
<dbReference type="Proteomes" id="UP001182556">
    <property type="component" value="Unassembled WGS sequence"/>
</dbReference>